<sequence>MKKKLNKVVSLVVAATVSVSVLAGCSGGGKKDSDKNGVTTIDFWAAPNPPQQAYWKEMAKEFEKENPKISVNVSAIKESPSSEASIQSAIAGKSAPTMSENINRGFAAQLAESKALVPLNELEGWEDILTNRNMTETVEPWEFSDGNQYVLPIYSNPMLFGWRLDILKELGMNEAPKTYSEMLEATKRLKAKYPDKFLWAKPDLADPTAWKRWFDFFMLYDAASEGNNFIEGNKLVADDNAGLQVLTFMENLRKENAYLLKTVTDPFETGVGIFTDIGPWTLAYWEEKFPKMVYGETFTLAPPPVPDNMNTENVRTFADTKGLVIYASATNQQKQAAMKFISWVYSNPEHDLKWLEQTNLPPARDDLAENEAFTTFFSENPALQPYANAVPFGIPSIDNPKYNELQTFIGQHAVNPIVKGKTTPKNGWNDMKKAIEGGL</sequence>
<dbReference type="SUPFAM" id="SSF53850">
    <property type="entry name" value="Periplasmic binding protein-like II"/>
    <property type="match status" value="1"/>
</dbReference>
<dbReference type="PANTHER" id="PTHR43649:SF13">
    <property type="entry name" value="CARBOHYDRATE ABC TRANSPORTER SUBSTRATE-BINDING PROTEIN"/>
    <property type="match status" value="1"/>
</dbReference>
<dbReference type="InterPro" id="IPR006059">
    <property type="entry name" value="SBP"/>
</dbReference>
<dbReference type="AlphaFoldDB" id="A0A3S2TV56"/>
<keyword evidence="1" id="KW-0732">Signal</keyword>
<protein>
    <submittedName>
        <fullName evidence="2">Extracellular solute-binding protein</fullName>
    </submittedName>
</protein>
<dbReference type="PROSITE" id="PS51257">
    <property type="entry name" value="PROKAR_LIPOPROTEIN"/>
    <property type="match status" value="1"/>
</dbReference>
<accession>A0A3S2TV56</accession>
<organism evidence="2 3">
    <name type="scientific">Niallia taxi</name>
    <dbReference type="NCBI Taxonomy" id="2499688"/>
    <lineage>
        <taxon>Bacteria</taxon>
        <taxon>Bacillati</taxon>
        <taxon>Bacillota</taxon>
        <taxon>Bacilli</taxon>
        <taxon>Bacillales</taxon>
        <taxon>Bacillaceae</taxon>
        <taxon>Niallia</taxon>
    </lineage>
</organism>
<dbReference type="Proteomes" id="UP000288024">
    <property type="component" value="Unassembled WGS sequence"/>
</dbReference>
<proteinExistence type="predicted"/>
<dbReference type="Pfam" id="PF13416">
    <property type="entry name" value="SBP_bac_8"/>
    <property type="match status" value="1"/>
</dbReference>
<gene>
    <name evidence="2" type="ORF">EM808_20940</name>
</gene>
<reference evidence="2 3" key="1">
    <citation type="submission" date="2019-01" db="EMBL/GenBank/DDBJ databases">
        <title>Bacillus sp. M5HDSG1-1, whole genome shotgun sequence.</title>
        <authorList>
            <person name="Tuo L."/>
        </authorList>
    </citation>
    <scope>NUCLEOTIDE SEQUENCE [LARGE SCALE GENOMIC DNA]</scope>
    <source>
        <strain evidence="2 3">M5HDSG1-1</strain>
    </source>
</reference>
<evidence type="ECO:0000313" key="3">
    <source>
        <dbReference type="Proteomes" id="UP000288024"/>
    </source>
</evidence>
<dbReference type="EMBL" id="RZTZ01000011">
    <property type="protein sequence ID" value="RVT58828.1"/>
    <property type="molecule type" value="Genomic_DNA"/>
</dbReference>
<name>A0A3S2TV56_9BACI</name>
<dbReference type="RefSeq" id="WP_127740431.1">
    <property type="nucleotide sequence ID" value="NZ_RZTZ01000011.1"/>
</dbReference>
<feature type="chain" id="PRO_5039715344" evidence="1">
    <location>
        <begin position="24"/>
        <end position="439"/>
    </location>
</feature>
<dbReference type="PANTHER" id="PTHR43649">
    <property type="entry name" value="ARABINOSE-BINDING PROTEIN-RELATED"/>
    <property type="match status" value="1"/>
</dbReference>
<feature type="signal peptide" evidence="1">
    <location>
        <begin position="1"/>
        <end position="23"/>
    </location>
</feature>
<evidence type="ECO:0000256" key="1">
    <source>
        <dbReference type="SAM" id="SignalP"/>
    </source>
</evidence>
<comment type="caution">
    <text evidence="2">The sequence shown here is derived from an EMBL/GenBank/DDBJ whole genome shotgun (WGS) entry which is preliminary data.</text>
</comment>
<keyword evidence="3" id="KW-1185">Reference proteome</keyword>
<evidence type="ECO:0000313" key="2">
    <source>
        <dbReference type="EMBL" id="RVT58828.1"/>
    </source>
</evidence>
<dbReference type="Gene3D" id="3.40.190.10">
    <property type="entry name" value="Periplasmic binding protein-like II"/>
    <property type="match status" value="2"/>
</dbReference>
<dbReference type="InterPro" id="IPR050490">
    <property type="entry name" value="Bact_solute-bd_prot1"/>
</dbReference>